<evidence type="ECO:0000256" key="3">
    <source>
        <dbReference type="ARBA" id="ARBA00022827"/>
    </source>
</evidence>
<protein>
    <recommendedName>
        <fullName evidence="6">FAD-binding domain-containing protein</fullName>
    </recommendedName>
</protein>
<dbReference type="AlphaFoldDB" id="A0A9P6SUE8"/>
<evidence type="ECO:0000256" key="5">
    <source>
        <dbReference type="SAM" id="MobiDB-lite"/>
    </source>
</evidence>
<dbReference type="SUPFAM" id="SSF51905">
    <property type="entry name" value="FAD/NAD(P)-binding domain"/>
    <property type="match status" value="1"/>
</dbReference>
<dbReference type="GO" id="GO:0004497">
    <property type="term" value="F:monooxygenase activity"/>
    <property type="evidence" value="ECO:0007669"/>
    <property type="project" value="InterPro"/>
</dbReference>
<dbReference type="GO" id="GO:0071949">
    <property type="term" value="F:FAD binding"/>
    <property type="evidence" value="ECO:0007669"/>
    <property type="project" value="InterPro"/>
</dbReference>
<dbReference type="InterPro" id="IPR002938">
    <property type="entry name" value="FAD-bd"/>
</dbReference>
<dbReference type="InterPro" id="IPR036188">
    <property type="entry name" value="FAD/NAD-bd_sf"/>
</dbReference>
<dbReference type="InterPro" id="IPR050562">
    <property type="entry name" value="FAD_mOase_fung"/>
</dbReference>
<keyword evidence="2" id="KW-0285">Flavoprotein</keyword>
<dbReference type="Gene3D" id="3.50.50.60">
    <property type="entry name" value="FAD/NAD(P)-binding domain"/>
    <property type="match status" value="1"/>
</dbReference>
<dbReference type="EMBL" id="JAAAHW010000255">
    <property type="protein sequence ID" value="KAG0004562.1"/>
    <property type="molecule type" value="Genomic_DNA"/>
</dbReference>
<keyword evidence="3" id="KW-0274">FAD</keyword>
<evidence type="ECO:0000259" key="6">
    <source>
        <dbReference type="Pfam" id="PF01494"/>
    </source>
</evidence>
<keyword evidence="4" id="KW-0560">Oxidoreductase</keyword>
<evidence type="ECO:0000256" key="1">
    <source>
        <dbReference type="ARBA" id="ARBA00007992"/>
    </source>
</evidence>
<dbReference type="Pfam" id="PF01494">
    <property type="entry name" value="FAD_binding_3"/>
    <property type="match status" value="1"/>
</dbReference>
<evidence type="ECO:0000256" key="4">
    <source>
        <dbReference type="ARBA" id="ARBA00023002"/>
    </source>
</evidence>
<comment type="similarity">
    <text evidence="1">Belongs to the paxM FAD-dependent monooxygenase family.</text>
</comment>
<dbReference type="PANTHER" id="PTHR47356:SF2">
    <property type="entry name" value="FAD-BINDING DOMAIN-CONTAINING PROTEIN-RELATED"/>
    <property type="match status" value="1"/>
</dbReference>
<evidence type="ECO:0000313" key="8">
    <source>
        <dbReference type="Proteomes" id="UP000749646"/>
    </source>
</evidence>
<comment type="caution">
    <text evidence="7">The sequence shown here is derived from an EMBL/GenBank/DDBJ whole genome shotgun (WGS) entry which is preliminary data.</text>
</comment>
<evidence type="ECO:0000313" key="7">
    <source>
        <dbReference type="EMBL" id="KAG0004562.1"/>
    </source>
</evidence>
<proteinExistence type="inferred from homology"/>
<dbReference type="PRINTS" id="PR00420">
    <property type="entry name" value="RNGMNOXGNASE"/>
</dbReference>
<feature type="domain" description="FAD-binding" evidence="6">
    <location>
        <begin position="26"/>
        <end position="194"/>
    </location>
</feature>
<name>A0A9P6SUE8_9FUNG</name>
<evidence type="ECO:0000256" key="2">
    <source>
        <dbReference type="ARBA" id="ARBA00022630"/>
    </source>
</evidence>
<dbReference type="Proteomes" id="UP000749646">
    <property type="component" value="Unassembled WGS sequence"/>
</dbReference>
<keyword evidence="8" id="KW-1185">Reference proteome</keyword>
<dbReference type="OrthoDB" id="655030at2759"/>
<gene>
    <name evidence="7" type="ORF">BGZ65_000127</name>
</gene>
<feature type="compositionally biased region" description="Polar residues" evidence="5">
    <location>
        <begin position="12"/>
        <end position="22"/>
    </location>
</feature>
<sequence length="473" mass="52410">MSPSVSEDIASNGPTATPSSTSGKPHVLIVGGGLGGLMLALLLERANIPYQVFERASKARALGSAMSLGANILPVFEQLGILEDVKNISLPVYEQRLYEASMKRSGALTMKDYKDITGYDTYVFPRPELHQLMLERVPVEKVLVNKKVLSMEQNQLGVMIRCADGTQYHGDILVGADGAYSSVRQALYKKLDAKGSLPKSDTESLALGFITMVGVTHALDPEKYPCLKETVVNFSQVIGGHYMSWHTLTVPGNRVCWNASIQLTSEAESRACQFRNSEWGPESIENTIKVFKECKVPIGGTMGDLIEATPQDLISRVYLEEKLFETWQHGRTALIGDGAVNAMQDAVILANVINDLESTNPADIKVALESYQEQRYPHAKFEYMNSKMISKIMTGQKWNERLLRHIAFNLPGWVRMRGFIKSAVYRPQASFLPFIEKRGTGSVLPQAPSHRQSAKPRRSMTEKRGKRATVVSI</sequence>
<feature type="region of interest" description="Disordered" evidence="5">
    <location>
        <begin position="442"/>
        <end position="473"/>
    </location>
</feature>
<reference evidence="7" key="1">
    <citation type="journal article" date="2020" name="Fungal Divers.">
        <title>Resolving the Mortierellaceae phylogeny through synthesis of multi-gene phylogenetics and phylogenomics.</title>
        <authorList>
            <person name="Vandepol N."/>
            <person name="Liber J."/>
            <person name="Desiro A."/>
            <person name="Na H."/>
            <person name="Kennedy M."/>
            <person name="Barry K."/>
            <person name="Grigoriev I.V."/>
            <person name="Miller A.N."/>
            <person name="O'Donnell K."/>
            <person name="Stajich J.E."/>
            <person name="Bonito G."/>
        </authorList>
    </citation>
    <scope>NUCLEOTIDE SEQUENCE</scope>
    <source>
        <strain evidence="7">MES-2147</strain>
    </source>
</reference>
<organism evidence="7 8">
    <name type="scientific">Modicella reniformis</name>
    <dbReference type="NCBI Taxonomy" id="1440133"/>
    <lineage>
        <taxon>Eukaryota</taxon>
        <taxon>Fungi</taxon>
        <taxon>Fungi incertae sedis</taxon>
        <taxon>Mucoromycota</taxon>
        <taxon>Mortierellomycotina</taxon>
        <taxon>Mortierellomycetes</taxon>
        <taxon>Mortierellales</taxon>
        <taxon>Mortierellaceae</taxon>
        <taxon>Modicella</taxon>
    </lineage>
</organism>
<feature type="region of interest" description="Disordered" evidence="5">
    <location>
        <begin position="1"/>
        <end position="22"/>
    </location>
</feature>
<dbReference type="PANTHER" id="PTHR47356">
    <property type="entry name" value="FAD-DEPENDENT MONOOXYGENASE ASQG-RELATED"/>
    <property type="match status" value="1"/>
</dbReference>
<accession>A0A9P6SUE8</accession>